<reference evidence="4 5" key="1">
    <citation type="submission" date="2018-08" db="EMBL/GenBank/DDBJ databases">
        <title>A genome reference for cultivated species of the human gut microbiota.</title>
        <authorList>
            <person name="Zou Y."/>
            <person name="Xue W."/>
            <person name="Luo G."/>
        </authorList>
    </citation>
    <scope>NUCLEOTIDE SEQUENCE [LARGE SCALE GENOMIC DNA]</scope>
    <source>
        <strain evidence="4 5">AF27-12</strain>
    </source>
</reference>
<organism evidence="4 5">
    <name type="scientific">Megamonas rupellensis</name>
    <dbReference type="NCBI Taxonomy" id="491921"/>
    <lineage>
        <taxon>Bacteria</taxon>
        <taxon>Bacillati</taxon>
        <taxon>Bacillota</taxon>
        <taxon>Negativicutes</taxon>
        <taxon>Selenomonadales</taxon>
        <taxon>Selenomonadaceae</taxon>
        <taxon>Megamonas</taxon>
    </lineage>
</organism>
<comment type="caution">
    <text evidence="4">The sequence shown here is derived from an EMBL/GenBank/DDBJ whole genome shotgun (WGS) entry which is preliminary data.</text>
</comment>
<evidence type="ECO:0000313" key="4">
    <source>
        <dbReference type="EMBL" id="RGQ78362.1"/>
    </source>
</evidence>
<dbReference type="PANTHER" id="PTHR46401">
    <property type="entry name" value="GLYCOSYLTRANSFERASE WBBK-RELATED"/>
    <property type="match status" value="1"/>
</dbReference>
<dbReference type="SUPFAM" id="SSF53756">
    <property type="entry name" value="UDP-Glycosyltransferase/glycogen phosphorylase"/>
    <property type="match status" value="1"/>
</dbReference>
<dbReference type="PANTHER" id="PTHR46401:SF2">
    <property type="entry name" value="GLYCOSYLTRANSFERASE WBBK-RELATED"/>
    <property type="match status" value="1"/>
</dbReference>
<feature type="domain" description="Glycosyltransferase subfamily 4-like N-terminal" evidence="3">
    <location>
        <begin position="20"/>
        <end position="186"/>
    </location>
</feature>
<gene>
    <name evidence="4" type="ORF">DWY77_10675</name>
</gene>
<dbReference type="Pfam" id="PF13439">
    <property type="entry name" value="Glyco_transf_4"/>
    <property type="match status" value="1"/>
</dbReference>
<evidence type="ECO:0000313" key="5">
    <source>
        <dbReference type="Proteomes" id="UP000286147"/>
    </source>
</evidence>
<dbReference type="GO" id="GO:0016757">
    <property type="term" value="F:glycosyltransferase activity"/>
    <property type="evidence" value="ECO:0007669"/>
    <property type="project" value="InterPro"/>
</dbReference>
<dbReference type="EMBL" id="QRTP01000037">
    <property type="protein sequence ID" value="RGQ78362.1"/>
    <property type="molecule type" value="Genomic_DNA"/>
</dbReference>
<feature type="domain" description="Glycosyl transferase family 1" evidence="2">
    <location>
        <begin position="195"/>
        <end position="324"/>
    </location>
</feature>
<dbReference type="AlphaFoldDB" id="A0A412CBZ3"/>
<evidence type="ECO:0000256" key="1">
    <source>
        <dbReference type="ARBA" id="ARBA00022679"/>
    </source>
</evidence>
<proteinExistence type="predicted"/>
<dbReference type="RefSeq" id="WP_118036501.1">
    <property type="nucleotide sequence ID" value="NZ_QRTP01000037.1"/>
</dbReference>
<keyword evidence="1 4" id="KW-0808">Transferase</keyword>
<dbReference type="Pfam" id="PF00534">
    <property type="entry name" value="Glycos_transf_1"/>
    <property type="match status" value="1"/>
</dbReference>
<dbReference type="Proteomes" id="UP000286147">
    <property type="component" value="Unassembled WGS sequence"/>
</dbReference>
<dbReference type="InterPro" id="IPR028098">
    <property type="entry name" value="Glyco_trans_4-like_N"/>
</dbReference>
<protein>
    <submittedName>
        <fullName evidence="4">Glycosyltransferase family 1 protein</fullName>
    </submittedName>
</protein>
<name>A0A412CBZ3_9FIRM</name>
<dbReference type="Gene3D" id="3.40.50.2000">
    <property type="entry name" value="Glycogen Phosphorylase B"/>
    <property type="match status" value="2"/>
</dbReference>
<evidence type="ECO:0000259" key="3">
    <source>
        <dbReference type="Pfam" id="PF13439"/>
    </source>
</evidence>
<accession>A0A412CBZ3</accession>
<evidence type="ECO:0000259" key="2">
    <source>
        <dbReference type="Pfam" id="PF00534"/>
    </source>
</evidence>
<dbReference type="InterPro" id="IPR001296">
    <property type="entry name" value="Glyco_trans_1"/>
</dbReference>
<dbReference type="CDD" id="cd03809">
    <property type="entry name" value="GT4_MtfB-like"/>
    <property type="match status" value="1"/>
</dbReference>
<sequence>MKQEKLKIAIDLLWVRVNQVGGIESYIRNLLDGMVSLDEDFEIWLLTSKDNAYSFEKYLYDNRFHMYICDVKSANVGKRIIWQNLYLGKTIKKLGLNKCFEPYYCKPFLGVNGIKFITTIHDLQAIHFPEYFSKFKVWWMKISWYQAIKTSNKIIAISNFVKDDIKTHYKVPDNKIEVIYNPVVIDKNEVYDEKFLKQKYNVEPYEYFFSVSSLLPHKNINTLLEIMYLIKERKENLPKKIIISGVGGKSKPELLRKIEEYNLKENVILTPFIENKERNTLYKYCSVFLFPSIFEGFGMPPIEAMMFERPVITTDTTSLKEVTQGKVTYVRNSFNKFSWLDSIKFFHTKNYGINFKMYDKKYISQKYINLFKCII</sequence>